<dbReference type="GO" id="GO:0000822">
    <property type="term" value="F:inositol hexakisphosphate binding"/>
    <property type="evidence" value="ECO:0007669"/>
    <property type="project" value="TreeGrafter"/>
</dbReference>
<dbReference type="AlphaFoldDB" id="A0A8X7TY11"/>
<name>A0A8X7TY11_BRACI</name>
<feature type="chain" id="PRO_5036451719" evidence="1">
    <location>
        <begin position="20"/>
        <end position="65"/>
    </location>
</feature>
<feature type="signal peptide" evidence="1">
    <location>
        <begin position="1"/>
        <end position="19"/>
    </location>
</feature>
<gene>
    <name evidence="2" type="ORF">Bca52824_077881</name>
</gene>
<keyword evidence="3" id="KW-1185">Reference proteome</keyword>
<dbReference type="GO" id="GO:0005886">
    <property type="term" value="C:plasma membrane"/>
    <property type="evidence" value="ECO:0007669"/>
    <property type="project" value="TreeGrafter"/>
</dbReference>
<proteinExistence type="predicted"/>
<keyword evidence="1" id="KW-0732">Signal</keyword>
<accession>A0A8X7TY11</accession>
<dbReference type="PANTHER" id="PTHR10783">
    <property type="entry name" value="XENOTROPIC AND POLYTROPIC RETROVIRUS RECEPTOR 1-RELATED"/>
    <property type="match status" value="1"/>
</dbReference>
<dbReference type="GO" id="GO:0005802">
    <property type="term" value="C:trans-Golgi network"/>
    <property type="evidence" value="ECO:0007669"/>
    <property type="project" value="TreeGrafter"/>
</dbReference>
<dbReference type="Proteomes" id="UP000886595">
    <property type="component" value="Unassembled WGS sequence"/>
</dbReference>
<evidence type="ECO:0000256" key="1">
    <source>
        <dbReference type="SAM" id="SignalP"/>
    </source>
</evidence>
<dbReference type="EMBL" id="JAAMPC010000015">
    <property type="protein sequence ID" value="KAG2258587.1"/>
    <property type="molecule type" value="Genomic_DNA"/>
</dbReference>
<dbReference type="GO" id="GO:0006817">
    <property type="term" value="P:phosphate ion transport"/>
    <property type="evidence" value="ECO:0007669"/>
    <property type="project" value="TreeGrafter"/>
</dbReference>
<dbReference type="OrthoDB" id="9970435at2759"/>
<dbReference type="GO" id="GO:0016036">
    <property type="term" value="P:cellular response to phosphate starvation"/>
    <property type="evidence" value="ECO:0007669"/>
    <property type="project" value="TreeGrafter"/>
</dbReference>
<dbReference type="PANTHER" id="PTHR10783:SF4">
    <property type="entry name" value="PHOSPHATE TRANSPORTER PHO1 HOMOLOG 3"/>
    <property type="match status" value="1"/>
</dbReference>
<evidence type="ECO:0000313" key="2">
    <source>
        <dbReference type="EMBL" id="KAG2258587.1"/>
    </source>
</evidence>
<protein>
    <submittedName>
        <fullName evidence="2">Uncharacterized protein</fullName>
    </submittedName>
</protein>
<organism evidence="2 3">
    <name type="scientific">Brassica carinata</name>
    <name type="common">Ethiopian mustard</name>
    <name type="synonym">Abyssinian cabbage</name>
    <dbReference type="NCBI Taxonomy" id="52824"/>
    <lineage>
        <taxon>Eukaryota</taxon>
        <taxon>Viridiplantae</taxon>
        <taxon>Streptophyta</taxon>
        <taxon>Embryophyta</taxon>
        <taxon>Tracheophyta</taxon>
        <taxon>Spermatophyta</taxon>
        <taxon>Magnoliopsida</taxon>
        <taxon>eudicotyledons</taxon>
        <taxon>Gunneridae</taxon>
        <taxon>Pentapetalae</taxon>
        <taxon>rosids</taxon>
        <taxon>malvids</taxon>
        <taxon>Brassicales</taxon>
        <taxon>Brassicaceae</taxon>
        <taxon>Brassiceae</taxon>
        <taxon>Brassica</taxon>
    </lineage>
</organism>
<reference evidence="2 3" key="1">
    <citation type="submission" date="2020-02" db="EMBL/GenBank/DDBJ databases">
        <authorList>
            <person name="Ma Q."/>
            <person name="Huang Y."/>
            <person name="Song X."/>
            <person name="Pei D."/>
        </authorList>
    </citation>
    <scope>NUCLEOTIDE SEQUENCE [LARGE SCALE GENOMIC DNA]</scope>
    <source>
        <strain evidence="2">Sxm20200214</strain>
        <tissue evidence="2">Leaf</tissue>
    </source>
</reference>
<sequence length="65" mass="7998">MAMVLNVMLRFAWIQTVLDFEFSFMHKQTMWNFFRLENEHLNNMYRAFKSVPLPSNYDEDEDKDD</sequence>
<evidence type="ECO:0000313" key="3">
    <source>
        <dbReference type="Proteomes" id="UP000886595"/>
    </source>
</evidence>
<comment type="caution">
    <text evidence="2">The sequence shown here is derived from an EMBL/GenBank/DDBJ whole genome shotgun (WGS) entry which is preliminary data.</text>
</comment>